<dbReference type="SMART" id="SM00850">
    <property type="entry name" value="LytTR"/>
    <property type="match status" value="1"/>
</dbReference>
<dbReference type="Proteomes" id="UP000005631">
    <property type="component" value="Chromosome"/>
</dbReference>
<dbReference type="OrthoDB" id="2962330at2"/>
<name>G8R664_OWEHD</name>
<keyword evidence="5" id="KW-1185">Reference proteome</keyword>
<evidence type="ECO:0000259" key="2">
    <source>
        <dbReference type="PROSITE" id="PS50110"/>
    </source>
</evidence>
<dbReference type="Gene3D" id="3.40.50.2300">
    <property type="match status" value="1"/>
</dbReference>
<dbReference type="SUPFAM" id="SSF52172">
    <property type="entry name" value="CheY-like"/>
    <property type="match status" value="1"/>
</dbReference>
<dbReference type="Pfam" id="PF04397">
    <property type="entry name" value="LytTR"/>
    <property type="match status" value="1"/>
</dbReference>
<dbReference type="KEGG" id="oho:Oweho_1249"/>
<dbReference type="Pfam" id="PF00072">
    <property type="entry name" value="Response_reg"/>
    <property type="match status" value="1"/>
</dbReference>
<dbReference type="AlphaFoldDB" id="G8R664"/>
<evidence type="ECO:0000313" key="4">
    <source>
        <dbReference type="EMBL" id="AEV32254.1"/>
    </source>
</evidence>
<gene>
    <name evidence="4" type="ordered locus">Oweho_1249</name>
</gene>
<evidence type="ECO:0000313" key="5">
    <source>
        <dbReference type="Proteomes" id="UP000005631"/>
    </source>
</evidence>
<feature type="modified residue" description="4-aspartylphosphate" evidence="1">
    <location>
        <position position="88"/>
    </location>
</feature>
<protein>
    <submittedName>
        <fullName evidence="4">Response regulator of the LytR/AlgR family</fullName>
    </submittedName>
</protein>
<evidence type="ECO:0000259" key="3">
    <source>
        <dbReference type="PROSITE" id="PS50930"/>
    </source>
</evidence>
<dbReference type="SMART" id="SM00448">
    <property type="entry name" value="REC"/>
    <property type="match status" value="1"/>
</dbReference>
<proteinExistence type="predicted"/>
<dbReference type="InterPro" id="IPR001789">
    <property type="entry name" value="Sig_transdc_resp-reg_receiver"/>
</dbReference>
<dbReference type="Gene3D" id="2.40.50.1020">
    <property type="entry name" value="LytTr DNA-binding domain"/>
    <property type="match status" value="1"/>
</dbReference>
<dbReference type="PROSITE" id="PS50930">
    <property type="entry name" value="HTH_LYTTR"/>
    <property type="match status" value="1"/>
</dbReference>
<feature type="domain" description="Response regulatory" evidence="2">
    <location>
        <begin position="38"/>
        <end position="153"/>
    </location>
</feature>
<dbReference type="InterPro" id="IPR011006">
    <property type="entry name" value="CheY-like_superfamily"/>
</dbReference>
<dbReference type="GO" id="GO:0000156">
    <property type="term" value="F:phosphorelay response regulator activity"/>
    <property type="evidence" value="ECO:0007669"/>
    <property type="project" value="InterPro"/>
</dbReference>
<dbReference type="CDD" id="cd17534">
    <property type="entry name" value="REC_DC-like"/>
    <property type="match status" value="1"/>
</dbReference>
<keyword evidence="1" id="KW-0597">Phosphoprotein</keyword>
<sequence>MHVHSLQKNSYCLNNLTREAKSWCYISRQEYMTNQLDNILIVEDEPLIAEDISDTLQDAGYGIAGIAHSADAAIKILKNSSPSLALLDINIDGHIDGLMLAKIINNDFNVPFIFLTSFTDEKTLNEVKKLKPFGFIVKPFDDKELITNIELAIDKFKEESKELASVESNLNDSFFLKQDGSLIKVSTSEILYAEAFDNYCFIHTHEKKYLLPHTLKAISQKLEGNLFLRIHRSFLVNLNAIEVINEDHLLINNKCIPVAKSSKAELLNRISLL</sequence>
<dbReference type="EMBL" id="CP003156">
    <property type="protein sequence ID" value="AEV32254.1"/>
    <property type="molecule type" value="Genomic_DNA"/>
</dbReference>
<dbReference type="eggNOG" id="COG3279">
    <property type="taxonomic scope" value="Bacteria"/>
</dbReference>
<accession>G8R664</accession>
<dbReference type="InterPro" id="IPR007492">
    <property type="entry name" value="LytTR_DNA-bd_dom"/>
</dbReference>
<feature type="domain" description="HTH LytTR-type" evidence="3">
    <location>
        <begin position="174"/>
        <end position="272"/>
    </location>
</feature>
<dbReference type="InterPro" id="IPR046947">
    <property type="entry name" value="LytR-like"/>
</dbReference>
<dbReference type="PANTHER" id="PTHR37299:SF1">
    <property type="entry name" value="STAGE 0 SPORULATION PROTEIN A HOMOLOG"/>
    <property type="match status" value="1"/>
</dbReference>
<dbReference type="GO" id="GO:0003677">
    <property type="term" value="F:DNA binding"/>
    <property type="evidence" value="ECO:0007669"/>
    <property type="project" value="InterPro"/>
</dbReference>
<evidence type="ECO:0000256" key="1">
    <source>
        <dbReference type="PROSITE-ProRule" id="PRU00169"/>
    </source>
</evidence>
<dbReference type="STRING" id="926562.Oweho_1249"/>
<organism evidence="4 5">
    <name type="scientific">Owenweeksia hongkongensis (strain DSM 17368 / CIP 108786 / JCM 12287 / NRRL B-23963 / UST20020801)</name>
    <dbReference type="NCBI Taxonomy" id="926562"/>
    <lineage>
        <taxon>Bacteria</taxon>
        <taxon>Pseudomonadati</taxon>
        <taxon>Bacteroidota</taxon>
        <taxon>Flavobacteriia</taxon>
        <taxon>Flavobacteriales</taxon>
        <taxon>Owenweeksiaceae</taxon>
        <taxon>Owenweeksia</taxon>
    </lineage>
</organism>
<dbReference type="PANTHER" id="PTHR37299">
    <property type="entry name" value="TRANSCRIPTIONAL REGULATOR-RELATED"/>
    <property type="match status" value="1"/>
</dbReference>
<dbReference type="PROSITE" id="PS50110">
    <property type="entry name" value="RESPONSE_REGULATORY"/>
    <property type="match status" value="1"/>
</dbReference>
<dbReference type="HOGENOM" id="CLU_000445_14_1_10"/>
<reference evidence="4 5" key="1">
    <citation type="journal article" date="2012" name="Stand. Genomic Sci.">
        <title>Genome sequence of the orange-pigmented seawater bacterium Owenweeksia hongkongensis type strain (UST20020801(T)).</title>
        <authorList>
            <person name="Riedel T."/>
            <person name="Held B."/>
            <person name="Nolan M."/>
            <person name="Lucas S."/>
            <person name="Lapidus A."/>
            <person name="Tice H."/>
            <person name="Del Rio T.G."/>
            <person name="Cheng J.F."/>
            <person name="Han C."/>
            <person name="Tapia R."/>
            <person name="Goodwin L.A."/>
            <person name="Pitluck S."/>
            <person name="Liolios K."/>
            <person name="Mavromatis K."/>
            <person name="Pagani I."/>
            <person name="Ivanova N."/>
            <person name="Mikhailova N."/>
            <person name="Pati A."/>
            <person name="Chen A."/>
            <person name="Palaniappan K."/>
            <person name="Rohde M."/>
            <person name="Tindall B.J."/>
            <person name="Detter J.C."/>
            <person name="Goker M."/>
            <person name="Woyke T."/>
            <person name="Bristow J."/>
            <person name="Eisen J.A."/>
            <person name="Markowitz V."/>
            <person name="Hugenholtz P."/>
            <person name="Klenk H.P."/>
            <person name="Kyrpides N.C."/>
        </authorList>
    </citation>
    <scope>NUCLEOTIDE SEQUENCE</scope>
    <source>
        <strain evidence="5">DSM 17368 / JCM 12287 / NRRL B-23963</strain>
    </source>
</reference>